<evidence type="ECO:0000313" key="1">
    <source>
        <dbReference type="EMBL" id="MFB2877245.1"/>
    </source>
</evidence>
<dbReference type="InterPro" id="IPR021445">
    <property type="entry name" value="DUF3095"/>
</dbReference>
<organism evidence="1 2">
    <name type="scientific">Floridaenema aerugineum BLCC-F46</name>
    <dbReference type="NCBI Taxonomy" id="3153654"/>
    <lineage>
        <taxon>Bacteria</taxon>
        <taxon>Bacillati</taxon>
        <taxon>Cyanobacteriota</taxon>
        <taxon>Cyanophyceae</taxon>
        <taxon>Oscillatoriophycideae</taxon>
        <taxon>Aerosakkonematales</taxon>
        <taxon>Aerosakkonemataceae</taxon>
        <taxon>Floridanema</taxon>
        <taxon>Floridanema aerugineum</taxon>
    </lineage>
</organism>
<protein>
    <submittedName>
        <fullName evidence="1">DUF3095 family protein</fullName>
    </submittedName>
</protein>
<accession>A0ABV4X3A3</accession>
<dbReference type="RefSeq" id="WP_413270353.1">
    <property type="nucleotide sequence ID" value="NZ_JBHFNQ010000078.1"/>
</dbReference>
<keyword evidence="2" id="KW-1185">Reference proteome</keyword>
<dbReference type="Proteomes" id="UP001576774">
    <property type="component" value="Unassembled WGS sequence"/>
</dbReference>
<gene>
    <name evidence="1" type="ORF">ACE1CC_10195</name>
</gene>
<proteinExistence type="predicted"/>
<reference evidence="1 2" key="1">
    <citation type="submission" date="2024-09" db="EMBL/GenBank/DDBJ databases">
        <title>Floridaenema gen nov. (Aerosakkonemataceae, Aerosakkonematales ord. nov., Cyanobacteria) from benthic tropical and subtropical fresh waters, with the description of four new species.</title>
        <authorList>
            <person name="Moretto J.A."/>
            <person name="Berthold D.E."/>
            <person name="Lefler F.W."/>
            <person name="Huang I.-S."/>
            <person name="Laughinghouse H. IV."/>
        </authorList>
    </citation>
    <scope>NUCLEOTIDE SEQUENCE [LARGE SCALE GENOMIC DNA]</scope>
    <source>
        <strain evidence="1 2">BLCC-F46</strain>
    </source>
</reference>
<name>A0ABV4X3A3_9CYAN</name>
<sequence length="300" mass="34170">MLSESKQALLATQYFAKQEFNLDLRVGIVPVSVVNQSNYQVKVAKLKISETYSQGIFTGGGLTYATQLIKDPTTGEIYNLQIQNMSEAANFSGLRCPWQDILSPHEEVVSLLVMSTVSDWQEEKEVYKIVLEEIYEIFGAIENVHPVIPENIKLCFPNESIYKMAKIKEPNSSNLKKMLRFIRLKLKTFYSAFLGLIKVNTLAEEAHKLELVENTDYKKFDDMLRMIISGDRQQRERLVKFLEKQYQKGKLVYGTHVSDRLLMTCLVPVNSGGRHVHFVDGADGGYALAAKDMKARINKM</sequence>
<comment type="caution">
    <text evidence="1">The sequence shown here is derived from an EMBL/GenBank/DDBJ whole genome shotgun (WGS) entry which is preliminary data.</text>
</comment>
<dbReference type="Pfam" id="PF11294">
    <property type="entry name" value="DUF3095"/>
    <property type="match status" value="1"/>
</dbReference>
<dbReference type="EMBL" id="JBHFNQ010000078">
    <property type="protein sequence ID" value="MFB2877245.1"/>
    <property type="molecule type" value="Genomic_DNA"/>
</dbReference>
<evidence type="ECO:0000313" key="2">
    <source>
        <dbReference type="Proteomes" id="UP001576774"/>
    </source>
</evidence>